<keyword evidence="7" id="KW-0812">Transmembrane</keyword>
<evidence type="ECO:0000256" key="5">
    <source>
        <dbReference type="SAM" id="Coils"/>
    </source>
</evidence>
<feature type="region of interest" description="Disordered" evidence="6">
    <location>
        <begin position="170"/>
        <end position="207"/>
    </location>
</feature>
<dbReference type="Pfam" id="PF19258">
    <property type="entry name" value="KxYKxGKxW_sig"/>
    <property type="match status" value="1"/>
</dbReference>
<keyword evidence="7" id="KW-0472">Membrane</keyword>
<evidence type="ECO:0000256" key="1">
    <source>
        <dbReference type="ARBA" id="ARBA00022512"/>
    </source>
</evidence>
<organism evidence="9 10">
    <name type="scientific">Lacticaseibacillus baoqingensis</name>
    <dbReference type="NCBI Taxonomy" id="2486013"/>
    <lineage>
        <taxon>Bacteria</taxon>
        <taxon>Bacillati</taxon>
        <taxon>Bacillota</taxon>
        <taxon>Bacilli</taxon>
        <taxon>Lactobacillales</taxon>
        <taxon>Lactobacillaceae</taxon>
        <taxon>Lacticaseibacillus</taxon>
    </lineage>
</organism>
<evidence type="ECO:0000256" key="7">
    <source>
        <dbReference type="SAM" id="Phobius"/>
    </source>
</evidence>
<evidence type="ECO:0000313" key="9">
    <source>
        <dbReference type="EMBL" id="MFD1484257.1"/>
    </source>
</evidence>
<evidence type="ECO:0000259" key="8">
    <source>
        <dbReference type="PROSITE" id="PS50847"/>
    </source>
</evidence>
<dbReference type="PROSITE" id="PS50847">
    <property type="entry name" value="GRAM_POS_ANCHORING"/>
    <property type="match status" value="1"/>
</dbReference>
<evidence type="ECO:0000256" key="4">
    <source>
        <dbReference type="ARBA" id="ARBA00023088"/>
    </source>
</evidence>
<feature type="compositionally biased region" description="Polar residues" evidence="6">
    <location>
        <begin position="283"/>
        <end position="294"/>
    </location>
</feature>
<dbReference type="RefSeq" id="WP_125752280.1">
    <property type="nucleotide sequence ID" value="NZ_JBHTON010000006.1"/>
</dbReference>
<accession>A0ABW4E4C7</accession>
<feature type="transmembrane region" description="Helical" evidence="7">
    <location>
        <begin position="550"/>
        <end position="572"/>
    </location>
</feature>
<keyword evidence="3" id="KW-0732">Signal</keyword>
<sequence length="576" mass="58866">MQDRRGAKKLYKAHKTWLAAGVAVATLFGAQALSTQQPVAAATQLASQSGETIADMQASVDYLQQEAAGATGPAKTQFETQLQAAQAKLAQLQQAAEDAAAKQAAEEAAAKQADEAAKAKLAAEAANDAKIKELTDSIDYLQKEIAGNTPGLDIADLKQKLASAQAELATLTNVDTPQPDSEVTPEDDAAKQAAEDAAAKQAAEEAAAKQADEAAKAKLAAEAANDAKIKELTDSIDYLQKEIAGNTPGLDIADLKQKLAAAQRELAHLTGETPADELVTPDPITNENTPNKSTEASEQAKADAEAASKAADDKTPQTTGDGLTQGNDAYNATHNGPAGTKITPTGSQTPTTNNDAGTGIGAGDFSAAGNGINTGKPTDQTDKKPAKTPTTKPGANGLITNTDAYIASQLGLTTAQYQAQKDRDTLNELVAKYENSQKQGFTAQAELYKQQVDAFKAKLAAKADPTPVDHESQPEPETTTAEKQPDAAKAAKGDTGKTPTKTGDVAKPKTVAIAEAAKVANAATAKAAQNAAATAAKAATYPATGDDTNAAATALGVVAVMGALFGLAGTGLKKRA</sequence>
<feature type="compositionally biased region" description="Basic and acidic residues" evidence="6">
    <location>
        <begin position="188"/>
        <end position="207"/>
    </location>
</feature>
<dbReference type="EMBL" id="JBHTON010000006">
    <property type="protein sequence ID" value="MFD1484257.1"/>
    <property type="molecule type" value="Genomic_DNA"/>
</dbReference>
<feature type="compositionally biased region" description="Polar residues" evidence="6">
    <location>
        <begin position="170"/>
        <end position="181"/>
    </location>
</feature>
<keyword evidence="7" id="KW-1133">Transmembrane helix</keyword>
<keyword evidence="1" id="KW-0134">Cell wall</keyword>
<feature type="compositionally biased region" description="Polar residues" evidence="6">
    <location>
        <begin position="342"/>
        <end position="356"/>
    </location>
</feature>
<proteinExistence type="predicted"/>
<feature type="compositionally biased region" description="Basic and acidic residues" evidence="6">
    <location>
        <begin position="298"/>
        <end position="315"/>
    </location>
</feature>
<keyword evidence="5" id="KW-0175">Coiled coil</keyword>
<dbReference type="InterPro" id="IPR019931">
    <property type="entry name" value="LPXTG_anchor"/>
</dbReference>
<dbReference type="NCBIfam" id="TIGR01167">
    <property type="entry name" value="LPXTG_anchor"/>
    <property type="match status" value="1"/>
</dbReference>
<feature type="region of interest" description="Disordered" evidence="6">
    <location>
        <begin position="269"/>
        <end position="398"/>
    </location>
</feature>
<dbReference type="InterPro" id="IPR022263">
    <property type="entry name" value="KxYKxGKxW"/>
</dbReference>
<protein>
    <submittedName>
        <fullName evidence="9">KxYKxGKxW signal peptide domain-containing protein</fullName>
    </submittedName>
</protein>
<keyword evidence="4" id="KW-0572">Peptidoglycan-anchor</keyword>
<keyword evidence="2" id="KW-0964">Secreted</keyword>
<comment type="caution">
    <text evidence="9">The sequence shown here is derived from an EMBL/GenBank/DDBJ whole genome shotgun (WGS) entry which is preliminary data.</text>
</comment>
<reference evidence="10" key="1">
    <citation type="journal article" date="2019" name="Int. J. Syst. Evol. Microbiol.">
        <title>The Global Catalogue of Microorganisms (GCM) 10K type strain sequencing project: providing services to taxonomists for standard genome sequencing and annotation.</title>
        <authorList>
            <consortium name="The Broad Institute Genomics Platform"/>
            <consortium name="The Broad Institute Genome Sequencing Center for Infectious Disease"/>
            <person name="Wu L."/>
            <person name="Ma J."/>
        </authorList>
    </citation>
    <scope>NUCLEOTIDE SEQUENCE [LARGE SCALE GENOMIC DNA]</scope>
    <source>
        <strain evidence="10">CCM 8903</strain>
    </source>
</reference>
<evidence type="ECO:0000313" key="10">
    <source>
        <dbReference type="Proteomes" id="UP001597252"/>
    </source>
</evidence>
<feature type="coiled-coil region" evidence="5">
    <location>
        <begin position="75"/>
        <end position="122"/>
    </location>
</feature>
<feature type="domain" description="Gram-positive cocci surface proteins LPxTG" evidence="8">
    <location>
        <begin position="541"/>
        <end position="576"/>
    </location>
</feature>
<gene>
    <name evidence="9" type="ORF">ACFQ5J_03305</name>
</gene>
<feature type="compositionally biased region" description="Basic and acidic residues" evidence="6">
    <location>
        <begin position="483"/>
        <end position="495"/>
    </location>
</feature>
<name>A0ABW4E4C7_9LACO</name>
<evidence type="ECO:0000256" key="3">
    <source>
        <dbReference type="ARBA" id="ARBA00022729"/>
    </source>
</evidence>
<evidence type="ECO:0000256" key="2">
    <source>
        <dbReference type="ARBA" id="ARBA00022525"/>
    </source>
</evidence>
<feature type="compositionally biased region" description="Polar residues" evidence="6">
    <location>
        <begin position="316"/>
        <end position="334"/>
    </location>
</feature>
<dbReference type="Proteomes" id="UP001597252">
    <property type="component" value="Unassembled WGS sequence"/>
</dbReference>
<feature type="region of interest" description="Disordered" evidence="6">
    <location>
        <begin position="461"/>
        <end position="504"/>
    </location>
</feature>
<keyword evidence="10" id="KW-1185">Reference proteome</keyword>
<evidence type="ECO:0000256" key="6">
    <source>
        <dbReference type="SAM" id="MobiDB-lite"/>
    </source>
</evidence>